<proteinExistence type="predicted"/>
<dbReference type="InterPro" id="IPR007560">
    <property type="entry name" value="Restrct_endonuc_IV_Mrr"/>
</dbReference>
<feature type="domain" description="Restriction endonuclease type IV Mrr" evidence="1">
    <location>
        <begin position="26"/>
        <end position="131"/>
    </location>
</feature>
<dbReference type="GO" id="GO:0004519">
    <property type="term" value="F:endonuclease activity"/>
    <property type="evidence" value="ECO:0007669"/>
    <property type="project" value="UniProtKB-KW"/>
</dbReference>
<name>A0ABR9W8W2_9BACT</name>
<keyword evidence="2" id="KW-0255">Endonuclease</keyword>
<evidence type="ECO:0000259" key="1">
    <source>
        <dbReference type="Pfam" id="PF04471"/>
    </source>
</evidence>
<reference evidence="3" key="1">
    <citation type="submission" date="2023-07" db="EMBL/GenBank/DDBJ databases">
        <title>Dyadobacter sp. nov 'subterranea' isolated from contaminted grondwater.</title>
        <authorList>
            <person name="Szabo I."/>
            <person name="Al-Omari J."/>
            <person name="Szerdahelyi S.G."/>
            <person name="Rado J."/>
        </authorList>
    </citation>
    <scope>NUCLEOTIDE SEQUENCE [LARGE SCALE GENOMIC DNA]</scope>
    <source>
        <strain evidence="3">UP-52</strain>
    </source>
</reference>
<dbReference type="InterPro" id="IPR011335">
    <property type="entry name" value="Restrct_endonuc-II-like"/>
</dbReference>
<dbReference type="Proteomes" id="UP000634134">
    <property type="component" value="Unassembled WGS sequence"/>
</dbReference>
<organism evidence="2 3">
    <name type="scientific">Dyadobacter subterraneus</name>
    <dbReference type="NCBI Taxonomy" id="2773304"/>
    <lineage>
        <taxon>Bacteria</taxon>
        <taxon>Pseudomonadati</taxon>
        <taxon>Bacteroidota</taxon>
        <taxon>Cytophagia</taxon>
        <taxon>Cytophagales</taxon>
        <taxon>Spirosomataceae</taxon>
        <taxon>Dyadobacter</taxon>
    </lineage>
</organism>
<dbReference type="EMBL" id="JACYGY010000001">
    <property type="protein sequence ID" value="MBE9461905.1"/>
    <property type="molecule type" value="Genomic_DNA"/>
</dbReference>
<evidence type="ECO:0000313" key="3">
    <source>
        <dbReference type="Proteomes" id="UP000634134"/>
    </source>
</evidence>
<protein>
    <submittedName>
        <fullName evidence="2">Restriction endonuclease</fullName>
    </submittedName>
</protein>
<keyword evidence="2" id="KW-0540">Nuclease</keyword>
<accession>A0ABR9W8W2</accession>
<dbReference type="RefSeq" id="WP_194120150.1">
    <property type="nucleotide sequence ID" value="NZ_JACYGY010000001.1"/>
</dbReference>
<evidence type="ECO:0000313" key="2">
    <source>
        <dbReference type="EMBL" id="MBE9461905.1"/>
    </source>
</evidence>
<dbReference type="SUPFAM" id="SSF52980">
    <property type="entry name" value="Restriction endonuclease-like"/>
    <property type="match status" value="1"/>
</dbReference>
<sequence length="177" mass="19719">MANYSQNTLAGHFHNCDNAATNQDKGRAFEDLACYLFQNLPGVSIAMRNQMNAFDNEEIDVAIWNDRVARGIHFLPNVILIECKNWTKPVSSIEVSWFCQKLQSRGLDFGILIANNGITGNQADLDAAHNTIAMHLSQKRRLVVITRTEINSLSTTVEMITLIKNKLCLLAVGGRIS</sequence>
<dbReference type="Pfam" id="PF04471">
    <property type="entry name" value="Mrr_cat"/>
    <property type="match status" value="1"/>
</dbReference>
<keyword evidence="2" id="KW-0378">Hydrolase</keyword>
<keyword evidence="3" id="KW-1185">Reference proteome</keyword>
<gene>
    <name evidence="2" type="ORF">IEE83_08420</name>
</gene>
<comment type="caution">
    <text evidence="2">The sequence shown here is derived from an EMBL/GenBank/DDBJ whole genome shotgun (WGS) entry which is preliminary data.</text>
</comment>